<protein>
    <submittedName>
        <fullName evidence="11">ABC transporter permease</fullName>
    </submittedName>
</protein>
<comment type="similarity">
    <text evidence="2">Belongs to the binding-protein-dependent transport system permease family. CysTW subfamily.</text>
</comment>
<evidence type="ECO:0000256" key="7">
    <source>
        <dbReference type="ARBA" id="ARBA00023136"/>
    </source>
</evidence>
<feature type="transmembrane region" description="Helical" evidence="8">
    <location>
        <begin position="280"/>
        <end position="305"/>
    </location>
</feature>
<proteinExistence type="inferred from homology"/>
<keyword evidence="7 8" id="KW-0472">Membrane</keyword>
<evidence type="ECO:0000256" key="4">
    <source>
        <dbReference type="ARBA" id="ARBA00022475"/>
    </source>
</evidence>
<dbReference type="GO" id="GO:0055085">
    <property type="term" value="P:transmembrane transport"/>
    <property type="evidence" value="ECO:0007669"/>
    <property type="project" value="InterPro"/>
</dbReference>
<dbReference type="OrthoDB" id="9807047at2"/>
<feature type="transmembrane region" description="Helical" evidence="8">
    <location>
        <begin position="183"/>
        <end position="203"/>
    </location>
</feature>
<reference evidence="12" key="1">
    <citation type="submission" date="2018-07" db="EMBL/GenBank/DDBJ databases">
        <authorList>
            <person name="Safronova V.I."/>
            <person name="Chirak E.R."/>
            <person name="Sazanova A.L."/>
        </authorList>
    </citation>
    <scope>NUCLEOTIDE SEQUENCE [LARGE SCALE GENOMIC DNA]</scope>
    <source>
        <strain evidence="12">RCAM04685</strain>
    </source>
</reference>
<gene>
    <name evidence="11" type="ORF">DWE98_18405</name>
</gene>
<accession>A0A370L3Q3</accession>
<keyword evidence="5 8" id="KW-0812">Transmembrane</keyword>
<dbReference type="Pfam" id="PF00528">
    <property type="entry name" value="BPD_transp_1"/>
    <property type="match status" value="1"/>
</dbReference>
<feature type="domain" description="ABC transmembrane type-1" evidence="10">
    <location>
        <begin position="95"/>
        <end position="301"/>
    </location>
</feature>
<feature type="transmembrane region" description="Helical" evidence="8">
    <location>
        <begin position="35"/>
        <end position="58"/>
    </location>
</feature>
<dbReference type="SUPFAM" id="SSF161098">
    <property type="entry name" value="MetI-like"/>
    <property type="match status" value="1"/>
</dbReference>
<dbReference type="AlphaFoldDB" id="A0A370L3Q3"/>
<evidence type="ECO:0000256" key="5">
    <source>
        <dbReference type="ARBA" id="ARBA00022692"/>
    </source>
</evidence>
<name>A0A370L3Q3_9HYPH</name>
<evidence type="ECO:0000256" key="3">
    <source>
        <dbReference type="ARBA" id="ARBA00022448"/>
    </source>
</evidence>
<keyword evidence="12" id="KW-1185">Reference proteome</keyword>
<dbReference type="Proteomes" id="UP000255207">
    <property type="component" value="Unassembled WGS sequence"/>
</dbReference>
<sequence length="309" mass="32630">MSMTIRVEPSGSPAATGERRAGRASGASSGNPSGLATALALAPALIVLAYVFALPIVIMGSYSLRPFSGLAQAGPGWTLANYGKFFGDLFYWGIVADTLLLGAIVVAISAVIAYPPAYFLARTTSRWRSLLVFIVISPLLISVIIRNLGWIPLLGRNGLVNTVILGLGLSSEPLALLNNFTGVVIGLVHALVPFMILSLMIAIRRIGVDLEEAATGLGAGPFERFRLIVLPLSKSGLLAGCLIVFTLSISAFTTVAMMGGKRVLLMATYAEQQVRSGLNYPVGATIAMVLLALTALFSLSALRLLRERR</sequence>
<dbReference type="GO" id="GO:0005886">
    <property type="term" value="C:plasma membrane"/>
    <property type="evidence" value="ECO:0007669"/>
    <property type="project" value="UniProtKB-SubCell"/>
</dbReference>
<evidence type="ECO:0000256" key="6">
    <source>
        <dbReference type="ARBA" id="ARBA00022989"/>
    </source>
</evidence>
<dbReference type="InterPro" id="IPR000515">
    <property type="entry name" value="MetI-like"/>
</dbReference>
<dbReference type="PANTHER" id="PTHR42929">
    <property type="entry name" value="INNER MEMBRANE ABC TRANSPORTER PERMEASE PROTEIN YDCU-RELATED-RELATED"/>
    <property type="match status" value="1"/>
</dbReference>
<feature type="transmembrane region" description="Helical" evidence="8">
    <location>
        <begin position="89"/>
        <end position="115"/>
    </location>
</feature>
<keyword evidence="6 8" id="KW-1133">Transmembrane helix</keyword>
<dbReference type="InterPro" id="IPR035906">
    <property type="entry name" value="MetI-like_sf"/>
</dbReference>
<dbReference type="PANTHER" id="PTHR42929:SF5">
    <property type="entry name" value="ABC TRANSPORTER PERMEASE PROTEIN"/>
    <property type="match status" value="1"/>
</dbReference>
<keyword evidence="3 8" id="KW-0813">Transport</keyword>
<dbReference type="EMBL" id="QQTP01000010">
    <property type="protein sequence ID" value="RDJ22426.1"/>
    <property type="molecule type" value="Genomic_DNA"/>
</dbReference>
<evidence type="ECO:0000313" key="12">
    <source>
        <dbReference type="Proteomes" id="UP000255207"/>
    </source>
</evidence>
<feature type="transmembrane region" description="Helical" evidence="8">
    <location>
        <begin position="236"/>
        <end position="260"/>
    </location>
</feature>
<dbReference type="PROSITE" id="PS50928">
    <property type="entry name" value="ABC_TM1"/>
    <property type="match status" value="1"/>
</dbReference>
<evidence type="ECO:0000256" key="2">
    <source>
        <dbReference type="ARBA" id="ARBA00007069"/>
    </source>
</evidence>
<evidence type="ECO:0000256" key="9">
    <source>
        <dbReference type="SAM" id="MobiDB-lite"/>
    </source>
</evidence>
<feature type="region of interest" description="Disordered" evidence="9">
    <location>
        <begin position="1"/>
        <end position="30"/>
    </location>
</feature>
<comment type="caution">
    <text evidence="11">The sequence shown here is derived from an EMBL/GenBank/DDBJ whole genome shotgun (WGS) entry which is preliminary data.</text>
</comment>
<evidence type="ECO:0000256" key="8">
    <source>
        <dbReference type="RuleBase" id="RU363032"/>
    </source>
</evidence>
<dbReference type="RefSeq" id="WP_114830756.1">
    <property type="nucleotide sequence ID" value="NZ_QQTO01000005.1"/>
</dbReference>
<dbReference type="CDD" id="cd06261">
    <property type="entry name" value="TM_PBP2"/>
    <property type="match status" value="1"/>
</dbReference>
<feature type="transmembrane region" description="Helical" evidence="8">
    <location>
        <begin position="127"/>
        <end position="146"/>
    </location>
</feature>
<comment type="subcellular location">
    <subcellularLocation>
        <location evidence="1 8">Cell membrane</location>
        <topology evidence="1 8">Multi-pass membrane protein</topology>
    </subcellularLocation>
</comment>
<evidence type="ECO:0000256" key="1">
    <source>
        <dbReference type="ARBA" id="ARBA00004651"/>
    </source>
</evidence>
<organism evidence="11 12">
    <name type="scientific">Bosea caraganae</name>
    <dbReference type="NCBI Taxonomy" id="2763117"/>
    <lineage>
        <taxon>Bacteria</taxon>
        <taxon>Pseudomonadati</taxon>
        <taxon>Pseudomonadota</taxon>
        <taxon>Alphaproteobacteria</taxon>
        <taxon>Hyphomicrobiales</taxon>
        <taxon>Boseaceae</taxon>
        <taxon>Bosea</taxon>
    </lineage>
</organism>
<dbReference type="Gene3D" id="1.10.3720.10">
    <property type="entry name" value="MetI-like"/>
    <property type="match status" value="1"/>
</dbReference>
<keyword evidence="4" id="KW-1003">Cell membrane</keyword>
<evidence type="ECO:0000313" key="11">
    <source>
        <dbReference type="EMBL" id="RDJ22426.1"/>
    </source>
</evidence>
<evidence type="ECO:0000259" key="10">
    <source>
        <dbReference type="PROSITE" id="PS50928"/>
    </source>
</evidence>